<feature type="region of interest" description="Disordered" evidence="1">
    <location>
        <begin position="1"/>
        <end position="63"/>
    </location>
</feature>
<reference evidence="3" key="1">
    <citation type="submission" date="2016-10" db="EMBL/GenBank/DDBJ databases">
        <authorList>
            <person name="Varghese N."/>
            <person name="Submissions S."/>
        </authorList>
    </citation>
    <scope>NUCLEOTIDE SEQUENCE [LARGE SCALE GENOMIC DNA]</scope>
    <source>
        <strain evidence="3">DSM 22951</strain>
    </source>
</reference>
<keyword evidence="3" id="KW-1185">Reference proteome</keyword>
<evidence type="ECO:0000313" key="3">
    <source>
        <dbReference type="Proteomes" id="UP000250028"/>
    </source>
</evidence>
<accession>A0A2Y8ZWY6</accession>
<evidence type="ECO:0000313" key="2">
    <source>
        <dbReference type="EMBL" id="SSA35808.1"/>
    </source>
</evidence>
<dbReference type="AlphaFoldDB" id="A0A2Y8ZWY6"/>
<evidence type="ECO:0000256" key="1">
    <source>
        <dbReference type="SAM" id="MobiDB-lite"/>
    </source>
</evidence>
<protein>
    <submittedName>
        <fullName evidence="2">Predicted nucleic acid-binding protein, contains Zn-ribbon domain (Includes truncated derivatives)</fullName>
    </submittedName>
</protein>
<dbReference type="Pfam" id="PF05258">
    <property type="entry name" value="DciA"/>
    <property type="match status" value="1"/>
</dbReference>
<feature type="compositionally biased region" description="Acidic residues" evidence="1">
    <location>
        <begin position="1"/>
        <end position="18"/>
    </location>
</feature>
<organism evidence="2 3">
    <name type="scientific">Branchiibius hedensis</name>
    <dbReference type="NCBI Taxonomy" id="672460"/>
    <lineage>
        <taxon>Bacteria</taxon>
        <taxon>Bacillati</taxon>
        <taxon>Actinomycetota</taxon>
        <taxon>Actinomycetes</taxon>
        <taxon>Micrococcales</taxon>
        <taxon>Dermacoccaceae</taxon>
        <taxon>Branchiibius</taxon>
    </lineage>
</organism>
<gene>
    <name evidence="2" type="ORF">SAMN04489750_3180</name>
</gene>
<dbReference type="InterPro" id="IPR007922">
    <property type="entry name" value="DciA-like"/>
</dbReference>
<proteinExistence type="predicted"/>
<dbReference type="PANTHER" id="PTHR36456:SF1">
    <property type="entry name" value="UPF0232 PROTEIN SCO3875"/>
    <property type="match status" value="1"/>
</dbReference>
<sequence>MNDENDSASEELADEPDPLEAAREALNQVRRAARDRGLRPGVRPRPAGTQPGVAPRRDSLEPQPLGAGIEKLIEERAWQVDVQAGAVFSRWSDIVGPEVASHCIPTTFEDSVLTVRAESTAWATQLRLLNSSLLGAIERQVGPEVVRELRIVGPGAPTWKHGYRGITGGRGPRDTYG</sequence>
<dbReference type="PANTHER" id="PTHR36456">
    <property type="entry name" value="UPF0232 PROTEIN SCO3875"/>
    <property type="match status" value="1"/>
</dbReference>
<dbReference type="RefSeq" id="WP_245934156.1">
    <property type="nucleotide sequence ID" value="NZ_QGDN01000001.1"/>
</dbReference>
<name>A0A2Y8ZWY6_9MICO</name>
<dbReference type="Proteomes" id="UP000250028">
    <property type="component" value="Unassembled WGS sequence"/>
</dbReference>
<dbReference type="EMBL" id="UESZ01000001">
    <property type="protein sequence ID" value="SSA35808.1"/>
    <property type="molecule type" value="Genomic_DNA"/>
</dbReference>